<feature type="transmembrane region" description="Helical" evidence="1">
    <location>
        <begin position="121"/>
        <end position="142"/>
    </location>
</feature>
<feature type="transmembrane region" description="Helical" evidence="1">
    <location>
        <begin position="285"/>
        <end position="309"/>
    </location>
</feature>
<reference evidence="3" key="1">
    <citation type="journal article" date="2019" name="Int. J. Syst. Evol. Microbiol.">
        <title>The Global Catalogue of Microorganisms (GCM) 10K type strain sequencing project: providing services to taxonomists for standard genome sequencing and annotation.</title>
        <authorList>
            <consortium name="The Broad Institute Genomics Platform"/>
            <consortium name="The Broad Institute Genome Sequencing Center for Infectious Disease"/>
            <person name="Wu L."/>
            <person name="Ma J."/>
        </authorList>
    </citation>
    <scope>NUCLEOTIDE SEQUENCE [LARGE SCALE GENOMIC DNA]</scope>
    <source>
        <strain evidence="3">JCM 4087</strain>
    </source>
</reference>
<feature type="transmembrane region" description="Helical" evidence="1">
    <location>
        <begin position="346"/>
        <end position="363"/>
    </location>
</feature>
<feature type="transmembrane region" description="Helical" evidence="1">
    <location>
        <begin position="254"/>
        <end position="273"/>
    </location>
</feature>
<keyword evidence="1" id="KW-0472">Membrane</keyword>
<organism evidence="2 3">
    <name type="scientific">Acidicapsa dinghuensis</name>
    <dbReference type="NCBI Taxonomy" id="2218256"/>
    <lineage>
        <taxon>Bacteria</taxon>
        <taxon>Pseudomonadati</taxon>
        <taxon>Acidobacteriota</taxon>
        <taxon>Terriglobia</taxon>
        <taxon>Terriglobales</taxon>
        <taxon>Acidobacteriaceae</taxon>
        <taxon>Acidicapsa</taxon>
    </lineage>
</organism>
<name>A0ABW1EN75_9BACT</name>
<keyword evidence="3" id="KW-1185">Reference proteome</keyword>
<keyword evidence="1" id="KW-1133">Transmembrane helix</keyword>
<dbReference type="RefSeq" id="WP_263332600.1">
    <property type="nucleotide sequence ID" value="NZ_JAGSYH010000001.1"/>
</dbReference>
<evidence type="ECO:0008006" key="4">
    <source>
        <dbReference type="Google" id="ProtNLM"/>
    </source>
</evidence>
<evidence type="ECO:0000256" key="1">
    <source>
        <dbReference type="SAM" id="Phobius"/>
    </source>
</evidence>
<sequence>MRFSRIFNPRPFSLPIGRLGLLTIAALLVHGYHLGTEDAEIYLPGALKAADPSLFSFAPEFFQSHAHLSLFSSMVGWSIRLTHLPPDWVFFLWYLATLFAALVSCWMLAEACFESPRARWGAVLVTTVLLTMPATNTGLLLVDPYLTARSLSTPLCLFTLAVFLRKQFAWALAGLLVTAAIHPQMVVYLAFLLGVIHYGGRATVPEEEPVPVLAGLAASMVFLLPSGFHLERAHGAYREALYSRDYFFLYNWTWYHWLGLLAPLGILAYLWRSNLRGTCCAMRKLCLALVPFGLASIAVAALFATSPAFDMFERLQPLRSFHLITLIFILLMGGILAEFTANKHRWILPATTVLLAIGMFVVGKTTYPDSPHIELPSSSSSNPWINTLLWVRHNTPKDAVFAVDSRYFEAPGTDMHGFRAISERSALADYYKDSGAVSLFPSLADSWKSMSTATTGLNNFTESDFKHLREEYPQVSWTVIRGQAPAGLECPFAQAPYTVCKMPEVVGSVFTSGE</sequence>
<protein>
    <recommendedName>
        <fullName evidence="4">Glycosyltransferase RgtA/B/C/D-like domain-containing protein</fullName>
    </recommendedName>
</protein>
<keyword evidence="1" id="KW-0812">Transmembrane</keyword>
<evidence type="ECO:0000313" key="3">
    <source>
        <dbReference type="Proteomes" id="UP001596091"/>
    </source>
</evidence>
<gene>
    <name evidence="2" type="ORF">ACFPT7_20800</name>
</gene>
<feature type="transmembrane region" description="Helical" evidence="1">
    <location>
        <begin position="321"/>
        <end position="339"/>
    </location>
</feature>
<feature type="transmembrane region" description="Helical" evidence="1">
    <location>
        <begin position="168"/>
        <end position="198"/>
    </location>
</feature>
<evidence type="ECO:0000313" key="2">
    <source>
        <dbReference type="EMBL" id="MFC5864760.1"/>
    </source>
</evidence>
<dbReference type="EMBL" id="JBHSPH010000010">
    <property type="protein sequence ID" value="MFC5864760.1"/>
    <property type="molecule type" value="Genomic_DNA"/>
</dbReference>
<dbReference type="Proteomes" id="UP001596091">
    <property type="component" value="Unassembled WGS sequence"/>
</dbReference>
<feature type="transmembrane region" description="Helical" evidence="1">
    <location>
        <begin position="88"/>
        <end position="109"/>
    </location>
</feature>
<proteinExistence type="predicted"/>
<accession>A0ABW1EN75</accession>
<comment type="caution">
    <text evidence="2">The sequence shown here is derived from an EMBL/GenBank/DDBJ whole genome shotgun (WGS) entry which is preliminary data.</text>
</comment>